<feature type="domain" description="Squalene epoxidase" evidence="11">
    <location>
        <begin position="206"/>
        <end position="302"/>
    </location>
</feature>
<comment type="pathway">
    <text evidence="2">Terpene metabolism; lanosterol biosynthesis; lanosterol from farnesyl diphosphate: step 2/3.</text>
</comment>
<comment type="function">
    <text evidence="10">Catalyzes the stereospecific oxidation of squalene to (S)-2,3-epoxysqualene, and is considered to be a rate-limiting enzyme in steroid biosynthesis.</text>
</comment>
<dbReference type="UniPathway" id="UPA00767">
    <property type="reaction ID" value="UER00752"/>
</dbReference>
<protein>
    <recommendedName>
        <fullName evidence="4 10">Squalene monooxygenase</fullName>
        <ecNumber evidence="4 10">1.14.14.17</ecNumber>
    </recommendedName>
</protein>
<feature type="transmembrane region" description="Helical" evidence="10">
    <location>
        <begin position="290"/>
        <end position="313"/>
    </location>
</feature>
<accession>A0A5B6V8F2</accession>
<evidence type="ECO:0000256" key="7">
    <source>
        <dbReference type="ARBA" id="ARBA00023002"/>
    </source>
</evidence>
<dbReference type="EMBL" id="SMMG02000007">
    <property type="protein sequence ID" value="KAA3465387.1"/>
    <property type="molecule type" value="Genomic_DNA"/>
</dbReference>
<dbReference type="OrthoDB" id="1678617at2759"/>
<organism evidence="12 13">
    <name type="scientific">Gossypium australe</name>
    <dbReference type="NCBI Taxonomy" id="47621"/>
    <lineage>
        <taxon>Eukaryota</taxon>
        <taxon>Viridiplantae</taxon>
        <taxon>Streptophyta</taxon>
        <taxon>Embryophyta</taxon>
        <taxon>Tracheophyta</taxon>
        <taxon>Spermatophyta</taxon>
        <taxon>Magnoliopsida</taxon>
        <taxon>eudicotyledons</taxon>
        <taxon>Gunneridae</taxon>
        <taxon>Pentapetalae</taxon>
        <taxon>rosids</taxon>
        <taxon>malvids</taxon>
        <taxon>Malvales</taxon>
        <taxon>Malvaceae</taxon>
        <taxon>Malvoideae</taxon>
        <taxon>Gossypium</taxon>
    </lineage>
</organism>
<dbReference type="InterPro" id="IPR036188">
    <property type="entry name" value="FAD/NAD-bd_sf"/>
</dbReference>
<dbReference type="GO" id="GO:0016020">
    <property type="term" value="C:membrane"/>
    <property type="evidence" value="ECO:0007669"/>
    <property type="project" value="UniProtKB-SubCell"/>
</dbReference>
<dbReference type="PANTHER" id="PTHR10835">
    <property type="entry name" value="SQUALENE MONOOXYGENASE"/>
    <property type="match status" value="1"/>
</dbReference>
<evidence type="ECO:0000256" key="3">
    <source>
        <dbReference type="ARBA" id="ARBA00008802"/>
    </source>
</evidence>
<dbReference type="InterPro" id="IPR040125">
    <property type="entry name" value="Squalene_monox"/>
</dbReference>
<keyword evidence="6 10" id="KW-0274">FAD</keyword>
<keyword evidence="7 10" id="KW-0560">Oxidoreductase</keyword>
<evidence type="ECO:0000256" key="2">
    <source>
        <dbReference type="ARBA" id="ARBA00005018"/>
    </source>
</evidence>
<dbReference type="PANTHER" id="PTHR10835:SF28">
    <property type="entry name" value="SQUALENE MONOOXYGENASE"/>
    <property type="match status" value="1"/>
</dbReference>
<evidence type="ECO:0000259" key="11">
    <source>
        <dbReference type="Pfam" id="PF08491"/>
    </source>
</evidence>
<dbReference type="GO" id="GO:0005783">
    <property type="term" value="C:endoplasmic reticulum"/>
    <property type="evidence" value="ECO:0007669"/>
    <property type="project" value="TreeGrafter"/>
</dbReference>
<keyword evidence="10" id="KW-0812">Transmembrane</keyword>
<reference evidence="13" key="1">
    <citation type="journal article" date="2019" name="Plant Biotechnol. J.">
        <title>Genome sequencing of the Australian wild diploid species Gossypium australe highlights disease resistance and delayed gland morphogenesis.</title>
        <authorList>
            <person name="Cai Y."/>
            <person name="Cai X."/>
            <person name="Wang Q."/>
            <person name="Wang P."/>
            <person name="Zhang Y."/>
            <person name="Cai C."/>
            <person name="Xu Y."/>
            <person name="Wang K."/>
            <person name="Zhou Z."/>
            <person name="Wang C."/>
            <person name="Geng S."/>
            <person name="Li B."/>
            <person name="Dong Q."/>
            <person name="Hou Y."/>
            <person name="Wang H."/>
            <person name="Ai P."/>
            <person name="Liu Z."/>
            <person name="Yi F."/>
            <person name="Sun M."/>
            <person name="An G."/>
            <person name="Cheng J."/>
            <person name="Zhang Y."/>
            <person name="Shi Q."/>
            <person name="Xie Y."/>
            <person name="Shi X."/>
            <person name="Chang Y."/>
            <person name="Huang F."/>
            <person name="Chen Y."/>
            <person name="Hong S."/>
            <person name="Mi L."/>
            <person name="Sun Q."/>
            <person name="Zhang L."/>
            <person name="Zhou B."/>
            <person name="Peng R."/>
            <person name="Zhang X."/>
            <person name="Liu F."/>
        </authorList>
    </citation>
    <scope>NUCLEOTIDE SEQUENCE [LARGE SCALE GENOMIC DNA]</scope>
    <source>
        <strain evidence="13">cv. PA1801</strain>
    </source>
</reference>
<dbReference type="Gene3D" id="3.50.50.60">
    <property type="entry name" value="FAD/NAD(P)-binding domain"/>
    <property type="match status" value="1"/>
</dbReference>
<evidence type="ECO:0000256" key="8">
    <source>
        <dbReference type="ARBA" id="ARBA00023136"/>
    </source>
</evidence>
<sequence length="323" mass="36393">MVEGVIASLMWLLFLYNTLLTRFFKNTNASMVLQGEYCLNKTRNGKVDRRNATEVIVVGAGVAGSALAYTLGKEGRRVRVIKRDLNQPDKIVGELLQPEGYLKLLELGLQGMQEPILIDAQRVFSYVLYKNGKNTRLFYTLKHFQSDVAGRSFHNGCFIQRMRHKAVSLPNVSIEQGTVTSLIEENGTIKGVQYKTKGGRESKAYALLTIVCDNSFSNLRRSLCDPKVDVLFYFVSLVLENYELPYANHGHVILAYPSAILFYPISSTEIRCLGCYIPGQKVPSLSNGEMALYLKTVVAPQMLFISIFTLIMMENQLKEKITY</sequence>
<evidence type="ECO:0000256" key="10">
    <source>
        <dbReference type="RuleBase" id="RU367121"/>
    </source>
</evidence>
<evidence type="ECO:0000256" key="5">
    <source>
        <dbReference type="ARBA" id="ARBA00022630"/>
    </source>
</evidence>
<keyword evidence="12" id="KW-0503">Monooxygenase</keyword>
<keyword evidence="10" id="KW-1133">Transmembrane helix</keyword>
<comment type="catalytic activity">
    <reaction evidence="9 10">
        <text>squalene + reduced [NADPH--hemoprotein reductase] + O2 = (S)-2,3-epoxysqualene + oxidized [NADPH--hemoprotein reductase] + H2O + H(+)</text>
        <dbReference type="Rhea" id="RHEA:25282"/>
        <dbReference type="Rhea" id="RHEA-COMP:11964"/>
        <dbReference type="Rhea" id="RHEA-COMP:11965"/>
        <dbReference type="ChEBI" id="CHEBI:15377"/>
        <dbReference type="ChEBI" id="CHEBI:15378"/>
        <dbReference type="ChEBI" id="CHEBI:15379"/>
        <dbReference type="ChEBI" id="CHEBI:15440"/>
        <dbReference type="ChEBI" id="CHEBI:15441"/>
        <dbReference type="ChEBI" id="CHEBI:57618"/>
        <dbReference type="ChEBI" id="CHEBI:58210"/>
        <dbReference type="EC" id="1.14.14.17"/>
    </reaction>
</comment>
<evidence type="ECO:0000313" key="12">
    <source>
        <dbReference type="EMBL" id="KAA3465387.1"/>
    </source>
</evidence>
<dbReference type="GO" id="GO:0050660">
    <property type="term" value="F:flavin adenine dinucleotide binding"/>
    <property type="evidence" value="ECO:0007669"/>
    <property type="project" value="UniProtKB-UniRule"/>
</dbReference>
<dbReference type="EC" id="1.14.14.17" evidence="4 10"/>
<evidence type="ECO:0000313" key="13">
    <source>
        <dbReference type="Proteomes" id="UP000325315"/>
    </source>
</evidence>
<comment type="caution">
    <text evidence="12">The sequence shown here is derived from an EMBL/GenBank/DDBJ whole genome shotgun (WGS) entry which is preliminary data.</text>
</comment>
<evidence type="ECO:0000256" key="1">
    <source>
        <dbReference type="ARBA" id="ARBA00001974"/>
    </source>
</evidence>
<proteinExistence type="inferred from homology"/>
<dbReference type="Pfam" id="PF08491">
    <property type="entry name" value="SE"/>
    <property type="match status" value="1"/>
</dbReference>
<keyword evidence="5 10" id="KW-0285">Flavoprotein</keyword>
<dbReference type="SUPFAM" id="SSF51905">
    <property type="entry name" value="FAD/NAD(P)-binding domain"/>
    <property type="match status" value="1"/>
</dbReference>
<dbReference type="Proteomes" id="UP000325315">
    <property type="component" value="Unassembled WGS sequence"/>
</dbReference>
<evidence type="ECO:0000256" key="9">
    <source>
        <dbReference type="ARBA" id="ARBA00048658"/>
    </source>
</evidence>
<evidence type="ECO:0000256" key="6">
    <source>
        <dbReference type="ARBA" id="ARBA00022827"/>
    </source>
</evidence>
<name>A0A5B6V8F2_9ROSI</name>
<comment type="cofactor">
    <cofactor evidence="1 10">
        <name>FAD</name>
        <dbReference type="ChEBI" id="CHEBI:57692"/>
    </cofactor>
</comment>
<dbReference type="GO" id="GO:0016126">
    <property type="term" value="P:sterol biosynthetic process"/>
    <property type="evidence" value="ECO:0007669"/>
    <property type="project" value="UniProtKB-UniRule"/>
</dbReference>
<comment type="caution">
    <text evidence="10">Lacks conserved residue(s) required for the propagation of feature annotation.</text>
</comment>
<comment type="similarity">
    <text evidence="3 10">Belongs to the squalene monooxygenase family.</text>
</comment>
<keyword evidence="13" id="KW-1185">Reference proteome</keyword>
<gene>
    <name evidence="12" type="ORF">EPI10_000563</name>
</gene>
<dbReference type="InterPro" id="IPR013698">
    <property type="entry name" value="Squalene_epoxidase"/>
</dbReference>
<dbReference type="AlphaFoldDB" id="A0A5B6V8F2"/>
<comment type="subcellular location">
    <subcellularLocation>
        <location evidence="10">Membrane</location>
        <topology evidence="10">Multi-pass membrane protein</topology>
    </subcellularLocation>
</comment>
<dbReference type="GO" id="GO:0004506">
    <property type="term" value="F:squalene monooxygenase activity"/>
    <property type="evidence" value="ECO:0007669"/>
    <property type="project" value="UniProtKB-UniRule"/>
</dbReference>
<keyword evidence="8 10" id="KW-0472">Membrane</keyword>
<evidence type="ECO:0000256" key="4">
    <source>
        <dbReference type="ARBA" id="ARBA00012312"/>
    </source>
</evidence>